<keyword evidence="3" id="KW-1185">Reference proteome</keyword>
<name>A0A0L6TZ16_9FIRM</name>
<proteinExistence type="predicted"/>
<evidence type="ECO:0000259" key="1">
    <source>
        <dbReference type="Pfam" id="PF01814"/>
    </source>
</evidence>
<evidence type="ECO:0000313" key="3">
    <source>
        <dbReference type="Proteomes" id="UP000036873"/>
    </source>
</evidence>
<dbReference type="PANTHER" id="PTHR35585">
    <property type="entry name" value="HHE DOMAIN PROTEIN (AFU_ORTHOLOGUE AFUA_4G00730)"/>
    <property type="match status" value="1"/>
</dbReference>
<gene>
    <name evidence="2" type="ORF">AKG39_12620</name>
</gene>
<organism evidence="2 3">
    <name type="scientific">Acetobacterium bakii</name>
    <dbReference type="NCBI Taxonomy" id="52689"/>
    <lineage>
        <taxon>Bacteria</taxon>
        <taxon>Bacillati</taxon>
        <taxon>Bacillota</taxon>
        <taxon>Clostridia</taxon>
        <taxon>Eubacteriales</taxon>
        <taxon>Eubacteriaceae</taxon>
        <taxon>Acetobacterium</taxon>
    </lineage>
</organism>
<reference evidence="3" key="1">
    <citation type="submission" date="2015-07" db="EMBL/GenBank/DDBJ databases">
        <title>Draft genome sequence of Acetobacterium bakii DSM 8293, a potential psychrophilic chemical producer through syngas fermentation.</title>
        <authorList>
            <person name="Song Y."/>
            <person name="Hwang S."/>
            <person name="Cho B.-K."/>
        </authorList>
    </citation>
    <scope>NUCLEOTIDE SEQUENCE [LARGE SCALE GENOMIC DNA]</scope>
    <source>
        <strain evidence="3">DSM 8239</strain>
    </source>
</reference>
<dbReference type="Gene3D" id="1.20.120.520">
    <property type="entry name" value="nmb1532 protein domain like"/>
    <property type="match status" value="1"/>
</dbReference>
<dbReference type="InterPro" id="IPR012312">
    <property type="entry name" value="Hemerythrin-like"/>
</dbReference>
<protein>
    <recommendedName>
        <fullName evidence="1">Hemerythrin-like domain-containing protein</fullName>
    </recommendedName>
</protein>
<accession>A0A0L6TZ16</accession>
<feature type="domain" description="Hemerythrin-like" evidence="1">
    <location>
        <begin position="3"/>
        <end position="117"/>
    </location>
</feature>
<dbReference type="AlphaFoldDB" id="A0A0L6TZ16"/>
<dbReference type="RefSeq" id="WP_050740761.1">
    <property type="nucleotide sequence ID" value="NZ_LGYO01000032.1"/>
</dbReference>
<dbReference type="Pfam" id="PF01814">
    <property type="entry name" value="Hemerythrin"/>
    <property type="match status" value="1"/>
</dbReference>
<evidence type="ECO:0000313" key="2">
    <source>
        <dbReference type="EMBL" id="KNZ41322.1"/>
    </source>
</evidence>
<dbReference type="PATRIC" id="fig|52689.4.peg.1888"/>
<dbReference type="EMBL" id="LGYO01000032">
    <property type="protein sequence ID" value="KNZ41322.1"/>
    <property type="molecule type" value="Genomic_DNA"/>
</dbReference>
<comment type="caution">
    <text evidence="2">The sequence shown here is derived from an EMBL/GenBank/DDBJ whole genome shotgun (WGS) entry which is preliminary data.</text>
</comment>
<dbReference type="PANTHER" id="PTHR35585:SF1">
    <property type="entry name" value="HHE DOMAIN PROTEIN (AFU_ORTHOLOGUE AFUA_4G00730)"/>
    <property type="match status" value="1"/>
</dbReference>
<dbReference type="OrthoDB" id="2106440at2"/>
<sequence length="154" mass="18359">MDIFKEIKKEHDEFKKIAEKISPTSERAIKTRTDSFAKLKLELTAHHEAEEEVLVPVLKENKATRQMGIEIVEEHNILKKLMEELESLSVDDETWIVKFKVFNEIMEKHTDEEEHEISKKTHEEFEQKRLDELGDLFEAEDKKIEKQLKQKKQE</sequence>
<dbReference type="STRING" id="52689.AKG39_12620"/>
<dbReference type="Proteomes" id="UP000036873">
    <property type="component" value="Unassembled WGS sequence"/>
</dbReference>